<dbReference type="InterPro" id="IPR004090">
    <property type="entry name" value="Chemotax_Me-accpt_rcpt"/>
</dbReference>
<comment type="similarity">
    <text evidence="2">Belongs to the methyl-accepting chemotaxis (MCP) protein family.</text>
</comment>
<dbReference type="GO" id="GO:0004888">
    <property type="term" value="F:transmembrane signaling receptor activity"/>
    <property type="evidence" value="ECO:0007669"/>
    <property type="project" value="InterPro"/>
</dbReference>
<dbReference type="Gene3D" id="1.20.120.1530">
    <property type="match status" value="4"/>
</dbReference>
<dbReference type="PROSITE" id="PS50885">
    <property type="entry name" value="HAMP"/>
    <property type="match status" value="2"/>
</dbReference>
<evidence type="ECO:0000259" key="5">
    <source>
        <dbReference type="PROSITE" id="PS50192"/>
    </source>
</evidence>
<dbReference type="InterPro" id="IPR004089">
    <property type="entry name" value="MCPsignal_dom"/>
</dbReference>
<dbReference type="PROSITE" id="PS50111">
    <property type="entry name" value="CHEMOTAXIS_TRANSDUC_2"/>
    <property type="match status" value="1"/>
</dbReference>
<protein>
    <recommendedName>
        <fullName evidence="8">Methyl-accepting transducer domain-containing protein</fullName>
    </recommendedName>
</protein>
<dbReference type="GO" id="GO:0005886">
    <property type="term" value="C:plasma membrane"/>
    <property type="evidence" value="ECO:0007669"/>
    <property type="project" value="TreeGrafter"/>
</dbReference>
<feature type="region of interest" description="Disordered" evidence="3">
    <location>
        <begin position="886"/>
        <end position="916"/>
    </location>
</feature>
<dbReference type="SUPFAM" id="SSF58104">
    <property type="entry name" value="Methyl-accepting chemotaxis protein (MCP) signaling domain"/>
    <property type="match status" value="1"/>
</dbReference>
<dbReference type="CDD" id="cd11386">
    <property type="entry name" value="MCP_signal"/>
    <property type="match status" value="1"/>
</dbReference>
<dbReference type="PRINTS" id="PR00260">
    <property type="entry name" value="CHEMTRNSDUCR"/>
</dbReference>
<reference evidence="7" key="1">
    <citation type="submission" date="2019-08" db="EMBL/GenBank/DDBJ databases">
        <authorList>
            <person name="Kucharzyk K."/>
            <person name="Murdoch R.W."/>
            <person name="Higgins S."/>
            <person name="Loffler F."/>
        </authorList>
    </citation>
    <scope>NUCLEOTIDE SEQUENCE</scope>
</reference>
<dbReference type="AlphaFoldDB" id="A0A644WH86"/>
<evidence type="ECO:0000313" key="7">
    <source>
        <dbReference type="EMBL" id="MPM02959.1"/>
    </source>
</evidence>
<dbReference type="GO" id="GO:0006935">
    <property type="term" value="P:chemotaxis"/>
    <property type="evidence" value="ECO:0007669"/>
    <property type="project" value="UniProtKB-KW"/>
</dbReference>
<dbReference type="FunFam" id="1.10.287.950:FF:000001">
    <property type="entry name" value="Methyl-accepting chemotaxis sensory transducer"/>
    <property type="match status" value="1"/>
</dbReference>
<evidence type="ECO:0000259" key="4">
    <source>
        <dbReference type="PROSITE" id="PS50111"/>
    </source>
</evidence>
<dbReference type="EMBL" id="VSSQ01000911">
    <property type="protein sequence ID" value="MPM02959.1"/>
    <property type="molecule type" value="Genomic_DNA"/>
</dbReference>
<evidence type="ECO:0000256" key="2">
    <source>
        <dbReference type="ARBA" id="ARBA00029447"/>
    </source>
</evidence>
<dbReference type="InterPro" id="IPR051310">
    <property type="entry name" value="MCP_chemotaxis"/>
</dbReference>
<dbReference type="Pfam" id="PF00015">
    <property type="entry name" value="MCPsignal"/>
    <property type="match status" value="1"/>
</dbReference>
<feature type="domain" description="Methyl-accepting transducer" evidence="4">
    <location>
        <begin position="614"/>
        <end position="843"/>
    </location>
</feature>
<accession>A0A644WH86</accession>
<gene>
    <name evidence="7" type="ORF">SDC9_49218</name>
</gene>
<dbReference type="SMART" id="SM00283">
    <property type="entry name" value="MA"/>
    <property type="match status" value="1"/>
</dbReference>
<feature type="compositionally biased region" description="Basic and acidic residues" evidence="3">
    <location>
        <begin position="886"/>
        <end position="897"/>
    </location>
</feature>
<keyword evidence="1" id="KW-0145">Chemotaxis</keyword>
<dbReference type="InterPro" id="IPR000727">
    <property type="entry name" value="T_SNARE_dom"/>
</dbReference>
<evidence type="ECO:0008006" key="8">
    <source>
        <dbReference type="Google" id="ProtNLM"/>
    </source>
</evidence>
<evidence type="ECO:0000256" key="3">
    <source>
        <dbReference type="SAM" id="MobiDB-lite"/>
    </source>
</evidence>
<dbReference type="GO" id="GO:0007165">
    <property type="term" value="P:signal transduction"/>
    <property type="evidence" value="ECO:0007669"/>
    <property type="project" value="InterPro"/>
</dbReference>
<comment type="caution">
    <text evidence="7">The sequence shown here is derived from an EMBL/GenBank/DDBJ whole genome shotgun (WGS) entry which is preliminary data.</text>
</comment>
<evidence type="ECO:0000256" key="1">
    <source>
        <dbReference type="ARBA" id="ARBA00022500"/>
    </source>
</evidence>
<sequence>MFFKCKKILRRQNEKINKLETALKKLSDGDFNIDVNFADSANPDENGAFIRMGQYLLQAKSSLEGLVSDAADLSSSVEKGNLSYQINTGKYGGFYAKVGEALNTSVRTVSAPITQAGKILGKMAANDFTEKMSGDYQGDILLMEDSVNNLQKKLLHVQNVIVKISEGNTDELEGFQKTGKRSENDQLVPALINMMETIRALARETEKISAAAVEGKLDVRGDASNFRGDYVTIINGINHTLDAMSVPLDTAIDTIGRMCSNDFTTEMSKDFKGQYLVLSNSMNTLMSRLVGLQNVFMNLANGDTSRVEDYRKIGKRSENDKIMPATIAMMDTIRDISRETDRFTHEVTNGNIGVRGNADKFSGEFREIVSGMNEMLDAVSKPMGETQEILKKMALNDFTEQMSGAYQGDFLNISNSINDVQKRLLSAQNVAVKISRGDTSELENFKKIGRRSENDHLVPAFIDMMEAIVELVGETTKISAAAVEGKLEVRGETSKFHGDYVRIINGINSTLDAVVIPIREVKDVMVKMAQGSLKTTVTGNYKGDYKIMANCVNKLINNLSSTIEQISSTLSRIAQGDLNISDIKEFKGDYASISESLETIVKSLNITIGNINTAAEQVAAGAVQISQSSQILSQGSEEQASAIEEVTASITELAEQVKENAANAEKANKISLAASTNAEKGNQQMEEMLTAMKNINDSSANISKIIKVIEDIASQTNILALNAAVEAARAGQHGKGFAVVAEEVRKLAGRSASAAKETTELIDGSISKVNSGSKMATETAKSLKEIVKSIATTSELVGKIALASNDQSNALSQVDQAVGQVSKVIQSNSATAVETAASSEELSGQSESLKQMINNFKLKEIKEPKFDYLGIDPDLLNEIEKMIESKNKSKQGKNLEDKSEENEAGPRDKTFAAAEKPKICLNDSEFGKY</sequence>
<feature type="domain" description="HAMP" evidence="6">
    <location>
        <begin position="512"/>
        <end position="564"/>
    </location>
</feature>
<dbReference type="PROSITE" id="PS50192">
    <property type="entry name" value="T_SNARE"/>
    <property type="match status" value="1"/>
</dbReference>
<dbReference type="Pfam" id="PF18947">
    <property type="entry name" value="HAMP_2"/>
    <property type="match status" value="4"/>
</dbReference>
<dbReference type="Gene3D" id="1.10.287.950">
    <property type="entry name" value="Methyl-accepting chemotaxis protein"/>
    <property type="match status" value="1"/>
</dbReference>
<dbReference type="PANTHER" id="PTHR43531:SF11">
    <property type="entry name" value="METHYL-ACCEPTING CHEMOTAXIS PROTEIN 3"/>
    <property type="match status" value="1"/>
</dbReference>
<feature type="domain" description="T-SNARE coiled-coil homology" evidence="5">
    <location>
        <begin position="773"/>
        <end position="835"/>
    </location>
</feature>
<evidence type="ECO:0000259" key="6">
    <source>
        <dbReference type="PROSITE" id="PS50885"/>
    </source>
</evidence>
<dbReference type="InterPro" id="IPR003660">
    <property type="entry name" value="HAMP_dom"/>
</dbReference>
<dbReference type="PANTHER" id="PTHR43531">
    <property type="entry name" value="PROTEIN ICFG"/>
    <property type="match status" value="1"/>
</dbReference>
<proteinExistence type="inferred from homology"/>
<feature type="domain" description="HAMP" evidence="6">
    <location>
        <begin position="107"/>
        <end position="159"/>
    </location>
</feature>
<dbReference type="SMART" id="SM00304">
    <property type="entry name" value="HAMP"/>
    <property type="match status" value="5"/>
</dbReference>
<name>A0A644WH86_9ZZZZ</name>
<feature type="compositionally biased region" description="Basic and acidic residues" evidence="3">
    <location>
        <begin position="904"/>
        <end position="916"/>
    </location>
</feature>
<organism evidence="7">
    <name type="scientific">bioreactor metagenome</name>
    <dbReference type="NCBI Taxonomy" id="1076179"/>
    <lineage>
        <taxon>unclassified sequences</taxon>
        <taxon>metagenomes</taxon>
        <taxon>ecological metagenomes</taxon>
    </lineage>
</organism>